<evidence type="ECO:0000313" key="2">
    <source>
        <dbReference type="Proteomes" id="UP001055072"/>
    </source>
</evidence>
<accession>A0ACB8U5E8</accession>
<comment type="caution">
    <text evidence="1">The sequence shown here is derived from an EMBL/GenBank/DDBJ whole genome shotgun (WGS) entry which is preliminary data.</text>
</comment>
<dbReference type="Proteomes" id="UP001055072">
    <property type="component" value="Unassembled WGS sequence"/>
</dbReference>
<keyword evidence="2" id="KW-1185">Reference proteome</keyword>
<sequence length="1143" mass="126579">MAHVLNEPYSGKNPVPQIATKLTALVNPERATEAKAAQLQDQSDRNEAKQTEKTASRLAKGHVMRVTDPVTGDELDIKNADQEPDLRTAGENVLDTNFPPPDWEKHQEEITAKVTSGLLTISLTYTTCFLLSRLLSNSILSTAFALIVPTIVAYAVNFRIHRLSKIDFDDRAWHSERARGLRAGSDVDGDGKVTGEERTKESAEWANALLRGVWPIMNPDLFSNLVDMLEDIMQASVPHFVHSVRIADMGLGSNAARVTAVQSLPDAHSREFTNKEDEDHQDPEEIEALDEQHVNLELSFAYRGLPSGQSAASKAHNAHLLVEFFPGLRGLYGFRIPVWVEVTGATGTARTRLQLISEPPFVKKAMITLLGLPRITISVVAIHKLLPNIMNLPFISGFISSAIDTAAAEYVAPKSLTLDLQKLISGDDIKKETDATGVIVVHIHRAKDVKRADTTGGSVDPYLTLTYSRLGRPLYSTRIIKGDLNPVFEETAVVLVDVNTIRLREKLSFQLWDSDRLSVDDLLGVAEVDVVDLVRNHATPHRRSTSLSDPQSRHVPGHLEYTVGYYTKRAPTPSLKSDGMDPGIPDDLKDKPEFQNAKETAMNDLEAAVLVTPPDPAWPSGILSVQVHEIRGLGVKTEGREKSVLRGLKSREGEKGQNDDSAELEESEDLPSSYCTISLNDELVYQTRVKPITSTPIFNAGTEHFVRDWRTSHVTVAVKDSRMRENDAILGVVMLKLSDLLVNASQITRLYSLERGLGYGRIRLSLLFRPVEAKLPLNLLGFDTGTLMVHDVSAKLNDDADINVDLSKCQVRLQTSKARSGDKVSRKTGEKRQDGSIVWAANNDQESLKGIPVRSRYGSAFIMSFKDTSSIAGLKRASRKAMAILWLRDLTDNEDTSIEVPLWYVESGDYSRLKMNYSPPDGNLDDWDDDKEGVQRIGTVKAHAVFKPGIGDGHKETMNGGGSKKREAWEAYMREKDGGLRDLVGEFIKDGRDLDRIPEKSSQNRRECEVTSLAEASNDSEPSRSAEESGGRMWTAGSRPDLNTMLSSAAVENEKVKSPAGREEATTNDETGGDDGGKKMGLLQKLKDWKDHEKELHRDHRGLMQMKPVRTAEWVKDNIEEGAHAVKNRFAMKGRKPDVETEV</sequence>
<name>A0ACB8U5E8_9APHY</name>
<gene>
    <name evidence="1" type="ORF">BDY19DRAFT_942448</name>
</gene>
<proteinExistence type="predicted"/>
<protein>
    <submittedName>
        <fullName evidence="1">Uncharacterized protein</fullName>
    </submittedName>
</protein>
<organism evidence="1 2">
    <name type="scientific">Irpex rosettiformis</name>
    <dbReference type="NCBI Taxonomy" id="378272"/>
    <lineage>
        <taxon>Eukaryota</taxon>
        <taxon>Fungi</taxon>
        <taxon>Dikarya</taxon>
        <taxon>Basidiomycota</taxon>
        <taxon>Agaricomycotina</taxon>
        <taxon>Agaricomycetes</taxon>
        <taxon>Polyporales</taxon>
        <taxon>Irpicaceae</taxon>
        <taxon>Irpex</taxon>
    </lineage>
</organism>
<evidence type="ECO:0000313" key="1">
    <source>
        <dbReference type="EMBL" id="KAI0089465.1"/>
    </source>
</evidence>
<reference evidence="1" key="1">
    <citation type="journal article" date="2021" name="Environ. Microbiol.">
        <title>Gene family expansions and transcriptome signatures uncover fungal adaptations to wood decay.</title>
        <authorList>
            <person name="Hage H."/>
            <person name="Miyauchi S."/>
            <person name="Viragh M."/>
            <person name="Drula E."/>
            <person name="Min B."/>
            <person name="Chaduli D."/>
            <person name="Navarro D."/>
            <person name="Favel A."/>
            <person name="Norest M."/>
            <person name="Lesage-Meessen L."/>
            <person name="Balint B."/>
            <person name="Merenyi Z."/>
            <person name="de Eugenio L."/>
            <person name="Morin E."/>
            <person name="Martinez A.T."/>
            <person name="Baldrian P."/>
            <person name="Stursova M."/>
            <person name="Martinez M.J."/>
            <person name="Novotny C."/>
            <person name="Magnuson J.K."/>
            <person name="Spatafora J.W."/>
            <person name="Maurice S."/>
            <person name="Pangilinan J."/>
            <person name="Andreopoulos W."/>
            <person name="LaButti K."/>
            <person name="Hundley H."/>
            <person name="Na H."/>
            <person name="Kuo A."/>
            <person name="Barry K."/>
            <person name="Lipzen A."/>
            <person name="Henrissat B."/>
            <person name="Riley R."/>
            <person name="Ahrendt S."/>
            <person name="Nagy L.G."/>
            <person name="Grigoriev I.V."/>
            <person name="Martin F."/>
            <person name="Rosso M.N."/>
        </authorList>
    </citation>
    <scope>NUCLEOTIDE SEQUENCE</scope>
    <source>
        <strain evidence="1">CBS 384.51</strain>
    </source>
</reference>
<dbReference type="EMBL" id="MU274910">
    <property type="protein sequence ID" value="KAI0089465.1"/>
    <property type="molecule type" value="Genomic_DNA"/>
</dbReference>